<dbReference type="EMBL" id="BLLF01001929">
    <property type="protein sequence ID" value="GFH21911.1"/>
    <property type="molecule type" value="Genomic_DNA"/>
</dbReference>
<name>A0A699ZI33_HAELA</name>
<comment type="caution">
    <text evidence="2">The sequence shown here is derived from an EMBL/GenBank/DDBJ whole genome shotgun (WGS) entry which is preliminary data.</text>
</comment>
<keyword evidence="3" id="KW-1185">Reference proteome</keyword>
<evidence type="ECO:0000313" key="2">
    <source>
        <dbReference type="EMBL" id="GFH21911.1"/>
    </source>
</evidence>
<reference evidence="2 3" key="1">
    <citation type="submission" date="2020-02" db="EMBL/GenBank/DDBJ databases">
        <title>Draft genome sequence of Haematococcus lacustris strain NIES-144.</title>
        <authorList>
            <person name="Morimoto D."/>
            <person name="Nakagawa S."/>
            <person name="Yoshida T."/>
            <person name="Sawayama S."/>
        </authorList>
    </citation>
    <scope>NUCLEOTIDE SEQUENCE [LARGE SCALE GENOMIC DNA]</scope>
    <source>
        <strain evidence="2 3">NIES-144</strain>
    </source>
</reference>
<evidence type="ECO:0000313" key="3">
    <source>
        <dbReference type="Proteomes" id="UP000485058"/>
    </source>
</evidence>
<sequence length="85" mass="8077">MLNHPPACAHPLGCPCSHAGCAAPAAAMGLSRGAAAEPAPGLAQGVNRLNQCMFRGPGPQSGPATQRHPPPAAGPGLAGAPGAGV</sequence>
<protein>
    <submittedName>
        <fullName evidence="2">Uncharacterized protein</fullName>
    </submittedName>
</protein>
<accession>A0A699ZI33</accession>
<proteinExistence type="predicted"/>
<dbReference type="AlphaFoldDB" id="A0A699ZI33"/>
<feature type="compositionally biased region" description="Gly residues" evidence="1">
    <location>
        <begin position="76"/>
        <end position="85"/>
    </location>
</feature>
<gene>
    <name evidence="2" type="ORF">HaLaN_19293</name>
</gene>
<dbReference type="Proteomes" id="UP000485058">
    <property type="component" value="Unassembled WGS sequence"/>
</dbReference>
<evidence type="ECO:0000256" key="1">
    <source>
        <dbReference type="SAM" id="MobiDB-lite"/>
    </source>
</evidence>
<feature type="region of interest" description="Disordered" evidence="1">
    <location>
        <begin position="53"/>
        <end position="85"/>
    </location>
</feature>
<organism evidence="2 3">
    <name type="scientific">Haematococcus lacustris</name>
    <name type="common">Green alga</name>
    <name type="synonym">Haematococcus pluvialis</name>
    <dbReference type="NCBI Taxonomy" id="44745"/>
    <lineage>
        <taxon>Eukaryota</taxon>
        <taxon>Viridiplantae</taxon>
        <taxon>Chlorophyta</taxon>
        <taxon>core chlorophytes</taxon>
        <taxon>Chlorophyceae</taxon>
        <taxon>CS clade</taxon>
        <taxon>Chlamydomonadales</taxon>
        <taxon>Haematococcaceae</taxon>
        <taxon>Haematococcus</taxon>
    </lineage>
</organism>